<keyword evidence="4" id="KW-1185">Reference proteome</keyword>
<dbReference type="Pfam" id="PF10418">
    <property type="entry name" value="DHODB_Fe-S_bind"/>
    <property type="match status" value="1"/>
</dbReference>
<reference evidence="3" key="1">
    <citation type="journal article" date="2011" name="ISME J.">
        <title>The endosymbionts of the deep-sea tubeworms Riftia pachyptila and Tevnia jerichonana share an identical physiology as revealed by proteogenomic analyses.</title>
        <authorList>
            <person name="Gardebrecht A."/>
            <person name="Markert S."/>
            <person name="Felbeck H."/>
            <person name="Thuermer A."/>
            <person name="Albrecht D."/>
            <person name="Wollherr A."/>
            <person name="Kabisch J."/>
            <person name="Lehmann R."/>
            <person name="Daniel R."/>
            <person name="Liesegang H."/>
            <person name="Hecker M."/>
            <person name="Sievert S.M."/>
            <person name="Schweder T."/>
        </authorList>
    </citation>
    <scope>NUCLEOTIDE SEQUENCE [LARGE SCALE GENOMIC DNA]</scope>
</reference>
<dbReference type="Gene3D" id="3.40.50.80">
    <property type="entry name" value="Nucleotide-binding domain of ferredoxin-NADP reductase (FNR) module"/>
    <property type="match status" value="1"/>
</dbReference>
<dbReference type="PIRSF" id="PIRSF006816">
    <property type="entry name" value="Cyc3_hyd_g"/>
    <property type="match status" value="1"/>
</dbReference>
<evidence type="ECO:0000256" key="1">
    <source>
        <dbReference type="PIRSR" id="PIRSR006816-2"/>
    </source>
</evidence>
<dbReference type="GO" id="GO:0051537">
    <property type="term" value="F:2 iron, 2 sulfur cluster binding"/>
    <property type="evidence" value="ECO:0007669"/>
    <property type="project" value="UniProtKB-KW"/>
</dbReference>
<dbReference type="InterPro" id="IPR001433">
    <property type="entry name" value="OxRdtase_FAD/NAD-bd"/>
</dbReference>
<dbReference type="InterPro" id="IPR039261">
    <property type="entry name" value="FNR_nucleotide-bd"/>
</dbReference>
<dbReference type="PRINTS" id="PR00406">
    <property type="entry name" value="CYTB5RDTASE"/>
</dbReference>
<organism evidence="3 4">
    <name type="scientific">endosymbiont of Riftia pachyptila</name>
    <name type="common">vent Ph05</name>
    <dbReference type="NCBI Taxonomy" id="1048808"/>
    <lineage>
        <taxon>Bacteria</taxon>
        <taxon>Pseudomonadati</taxon>
        <taxon>Pseudomonadota</taxon>
        <taxon>Gammaproteobacteria</taxon>
        <taxon>sulfur-oxidizing symbionts</taxon>
    </lineage>
</organism>
<keyword evidence="1" id="KW-0001">2Fe-2S</keyword>
<dbReference type="PANTHER" id="PTHR43513">
    <property type="entry name" value="DIHYDROOROTATE DEHYDROGENASE B (NAD(+)), ELECTRON TRANSFER SUBUNIT"/>
    <property type="match status" value="1"/>
</dbReference>
<dbReference type="SUPFAM" id="SSF52343">
    <property type="entry name" value="Ferredoxin reductase-like, C-terminal NADP-linked domain"/>
    <property type="match status" value="1"/>
</dbReference>
<feature type="binding site" evidence="1">
    <location>
        <position position="275"/>
    </location>
    <ligand>
        <name>[2Fe-2S] cluster</name>
        <dbReference type="ChEBI" id="CHEBI:190135"/>
    </ligand>
</feature>
<accession>G2DGF5</accession>
<dbReference type="SUPFAM" id="SSF63380">
    <property type="entry name" value="Riboflavin synthase domain-like"/>
    <property type="match status" value="1"/>
</dbReference>
<feature type="domain" description="FAD-binding FR-type" evidence="2">
    <location>
        <begin position="33"/>
        <end position="133"/>
    </location>
</feature>
<dbReference type="InterPro" id="IPR012165">
    <property type="entry name" value="Cyt_c3_hydrogenase_gsu"/>
</dbReference>
<keyword evidence="1" id="KW-0411">Iron-sulfur</keyword>
<dbReference type="CDD" id="cd06221">
    <property type="entry name" value="sulfite_reductase_like"/>
    <property type="match status" value="1"/>
</dbReference>
<dbReference type="PANTHER" id="PTHR43513:SF1">
    <property type="entry name" value="ANAEROBIC SULFITE REDUCTASE SUBUNIT B"/>
    <property type="match status" value="1"/>
</dbReference>
<dbReference type="GO" id="GO:0016491">
    <property type="term" value="F:oxidoreductase activity"/>
    <property type="evidence" value="ECO:0007669"/>
    <property type="project" value="InterPro"/>
</dbReference>
<feature type="binding site" evidence="1">
    <location>
        <position position="267"/>
    </location>
    <ligand>
        <name>[2Fe-2S] cluster</name>
        <dbReference type="ChEBI" id="CHEBI:190135"/>
    </ligand>
</feature>
<dbReference type="PATRIC" id="fig|1048808.3.peg.2738"/>
<dbReference type="InterPro" id="IPR001709">
    <property type="entry name" value="Flavoprot_Pyr_Nucl_cyt_Rdtase"/>
</dbReference>
<proteinExistence type="predicted"/>
<dbReference type="PROSITE" id="PS51384">
    <property type="entry name" value="FAD_FR"/>
    <property type="match status" value="1"/>
</dbReference>
<dbReference type="GO" id="GO:0006221">
    <property type="term" value="P:pyrimidine nucleotide biosynthetic process"/>
    <property type="evidence" value="ECO:0007669"/>
    <property type="project" value="InterPro"/>
</dbReference>
<keyword evidence="1" id="KW-0479">Metal-binding</keyword>
<dbReference type="InterPro" id="IPR019480">
    <property type="entry name" value="Dihydroorotate_DH_Fe-S-bd"/>
</dbReference>
<evidence type="ECO:0000259" key="2">
    <source>
        <dbReference type="PROSITE" id="PS51384"/>
    </source>
</evidence>
<sequence length="301" mass="33047">MYGLRPVHLGMSGWDRHCRGLGEGGPSMTDNIYLPQIGRITGIEEETRGARAIKTFKVEFPNDDGFEHACGQCAMLSIFGRGESMISIASSPLVKEYKQFSIMKMGRVTTAFHDAKIGDLIGIRGPYGNQFPLDDWKGRDLVFIGGGVGLAPIWPVIQTAVAQREDFGKITVFYGARTSSDIMYKADFEKLKESAEVQLSVDAPEEGWQGYTGFVPANLMDKAPSPDSAVAITCGPPIMIKFVIQNLQALGFADEQIYTTIENKMKCGVGKCGRCNVGKDYVCVKGPVYSWAELRSLPQEY</sequence>
<evidence type="ECO:0000313" key="4">
    <source>
        <dbReference type="Proteomes" id="UP000004491"/>
    </source>
</evidence>
<feature type="binding site" evidence="1">
    <location>
        <position position="283"/>
    </location>
    <ligand>
        <name>[2Fe-2S] cluster</name>
        <dbReference type="ChEBI" id="CHEBI:190135"/>
    </ligand>
</feature>
<gene>
    <name evidence="3" type="primary">arsB</name>
    <name evidence="3" type="ORF">Rifp1Sym_dm00010</name>
</gene>
<dbReference type="Proteomes" id="UP000004491">
    <property type="component" value="Unassembled WGS sequence"/>
</dbReference>
<keyword evidence="1" id="KW-0408">Iron</keyword>
<comment type="cofactor">
    <cofactor evidence="1">
        <name>[2Fe-2S] cluster</name>
        <dbReference type="ChEBI" id="CHEBI:190135"/>
    </cofactor>
    <text evidence="1">Binds 1 [2Fe-2S] cluster per subunit.</text>
</comment>
<feature type="binding site" evidence="1">
    <location>
        <position position="272"/>
    </location>
    <ligand>
        <name>[2Fe-2S] cluster</name>
        <dbReference type="ChEBI" id="CHEBI:190135"/>
    </ligand>
</feature>
<dbReference type="PRINTS" id="PR00371">
    <property type="entry name" value="FPNCR"/>
</dbReference>
<dbReference type="GO" id="GO:0050660">
    <property type="term" value="F:flavin adenine dinucleotide binding"/>
    <property type="evidence" value="ECO:0007669"/>
    <property type="project" value="InterPro"/>
</dbReference>
<dbReference type="Gene3D" id="2.40.30.10">
    <property type="entry name" value="Translation factors"/>
    <property type="match status" value="1"/>
</dbReference>
<name>G2DGF5_9GAMM</name>
<dbReference type="InterPro" id="IPR050353">
    <property type="entry name" value="PyrK_electron_transfer"/>
</dbReference>
<protein>
    <submittedName>
        <fullName evidence="3">Anaerobic sulfite reductase subunit ArsB</fullName>
    </submittedName>
</protein>
<evidence type="ECO:0000313" key="3">
    <source>
        <dbReference type="EMBL" id="EGV50287.1"/>
    </source>
</evidence>
<dbReference type="InterPro" id="IPR017927">
    <property type="entry name" value="FAD-bd_FR_type"/>
</dbReference>
<comment type="caution">
    <text evidence="3">The sequence shown here is derived from an EMBL/GenBank/DDBJ whole genome shotgun (WGS) entry which is preliminary data.</text>
</comment>
<dbReference type="GO" id="GO:0046872">
    <property type="term" value="F:metal ion binding"/>
    <property type="evidence" value="ECO:0007669"/>
    <property type="project" value="UniProtKB-KW"/>
</dbReference>
<dbReference type="Pfam" id="PF00175">
    <property type="entry name" value="NAD_binding_1"/>
    <property type="match status" value="1"/>
</dbReference>
<dbReference type="InterPro" id="IPR017938">
    <property type="entry name" value="Riboflavin_synthase-like_b-brl"/>
</dbReference>
<dbReference type="AlphaFoldDB" id="G2DGF5"/>
<dbReference type="EMBL" id="AFOC01000092">
    <property type="protein sequence ID" value="EGV50287.1"/>
    <property type="molecule type" value="Genomic_DNA"/>
</dbReference>